<evidence type="ECO:0000313" key="2">
    <source>
        <dbReference type="Proteomes" id="UP000663880"/>
    </source>
</evidence>
<accession>A0A821RGB8</accession>
<organism evidence="1 2">
    <name type="scientific">Pieris macdunnoughi</name>
    <dbReference type="NCBI Taxonomy" id="345717"/>
    <lineage>
        <taxon>Eukaryota</taxon>
        <taxon>Metazoa</taxon>
        <taxon>Ecdysozoa</taxon>
        <taxon>Arthropoda</taxon>
        <taxon>Hexapoda</taxon>
        <taxon>Insecta</taxon>
        <taxon>Pterygota</taxon>
        <taxon>Neoptera</taxon>
        <taxon>Endopterygota</taxon>
        <taxon>Lepidoptera</taxon>
        <taxon>Glossata</taxon>
        <taxon>Ditrysia</taxon>
        <taxon>Papilionoidea</taxon>
        <taxon>Pieridae</taxon>
        <taxon>Pierinae</taxon>
        <taxon>Pieris</taxon>
    </lineage>
</organism>
<dbReference type="InterPro" id="IPR029063">
    <property type="entry name" value="SAM-dependent_MTases_sf"/>
</dbReference>
<dbReference type="InterPro" id="IPR026669">
    <property type="entry name" value="Arsenite_MeTrfase-like"/>
</dbReference>
<reference evidence="1" key="1">
    <citation type="submission" date="2021-02" db="EMBL/GenBank/DDBJ databases">
        <authorList>
            <person name="Steward A R."/>
        </authorList>
    </citation>
    <scope>NUCLEOTIDE SEQUENCE</scope>
</reference>
<name>A0A821RGB8_9NEOP</name>
<comment type="caution">
    <text evidence="1">The sequence shown here is derived from an EMBL/GenBank/DDBJ whole genome shotgun (WGS) entry which is preliminary data.</text>
</comment>
<evidence type="ECO:0008006" key="3">
    <source>
        <dbReference type="Google" id="ProtNLM"/>
    </source>
</evidence>
<proteinExistence type="predicted"/>
<sequence>MTDESVLGTKSRILDLFSDLNEADLQNIESWISSQSYKKRLNKTCVSDLEIKKSLQKKEKQLSKIANSLKKIVPFKAEMPSEVIIPPIVGDQADCTKENTCHVDEFLYDDQEVDKLVKSGKLSRFYCTDCMSRGINELIFISHSMSKQALMYIFYVLLPNDLEEKQILDVGSRLGAVLYGAYYLSNASSIVGVEMNKDCCEIQEKTLKKFSMDPNKIKIVNSDILERCDIVQNSNIIIINVLDFFVDTEKHKEMWYFFKKYIKKGSYLVSNRSMDETLSALQMSEDMMEWLTICKPNQLEHEIFFDVEDYSELFLYTVN</sequence>
<gene>
    <name evidence="1" type="ORF">PMACD_LOCUS6333</name>
</gene>
<dbReference type="Gene3D" id="3.40.50.150">
    <property type="entry name" value="Vaccinia Virus protein VP39"/>
    <property type="match status" value="1"/>
</dbReference>
<evidence type="ECO:0000313" key="1">
    <source>
        <dbReference type="EMBL" id="CAF4842740.1"/>
    </source>
</evidence>
<dbReference type="AlphaFoldDB" id="A0A821RGB8"/>
<dbReference type="PANTHER" id="PTHR43675:SF1">
    <property type="entry name" value="RIKEN CDNA 2700097O09 GENE"/>
    <property type="match status" value="1"/>
</dbReference>
<dbReference type="Proteomes" id="UP000663880">
    <property type="component" value="Unassembled WGS sequence"/>
</dbReference>
<dbReference type="SUPFAM" id="SSF53335">
    <property type="entry name" value="S-adenosyl-L-methionine-dependent methyltransferases"/>
    <property type="match status" value="1"/>
</dbReference>
<dbReference type="GO" id="GO:0008168">
    <property type="term" value="F:methyltransferase activity"/>
    <property type="evidence" value="ECO:0007669"/>
    <property type="project" value="TreeGrafter"/>
</dbReference>
<dbReference type="EMBL" id="CAJOBZ010000013">
    <property type="protein sequence ID" value="CAF4842740.1"/>
    <property type="molecule type" value="Genomic_DNA"/>
</dbReference>
<dbReference type="PANTHER" id="PTHR43675">
    <property type="entry name" value="ARSENITE METHYLTRANSFERASE"/>
    <property type="match status" value="1"/>
</dbReference>
<dbReference type="OrthoDB" id="15794at2759"/>
<keyword evidence="2" id="KW-1185">Reference proteome</keyword>
<protein>
    <recommendedName>
        <fullName evidence="3">Methyltransferase type 11 domain-containing protein</fullName>
    </recommendedName>
</protein>